<dbReference type="NCBIfam" id="TIGR02887">
    <property type="entry name" value="spore_ger_x_C"/>
    <property type="match status" value="1"/>
</dbReference>
<proteinExistence type="inferred from homology"/>
<comment type="subcellular location">
    <subcellularLocation>
        <location evidence="1">Membrane</location>
        <topology evidence="1">Lipid-anchor</topology>
    </subcellularLocation>
</comment>
<evidence type="ECO:0000256" key="7">
    <source>
        <dbReference type="ARBA" id="ARBA00023288"/>
    </source>
</evidence>
<keyword evidence="11" id="KW-1185">Reference proteome</keyword>
<evidence type="ECO:0000313" key="11">
    <source>
        <dbReference type="Proteomes" id="UP000769780"/>
    </source>
</evidence>
<evidence type="ECO:0000313" key="10">
    <source>
        <dbReference type="EMBL" id="MBY0098103.1"/>
    </source>
</evidence>
<reference evidence="10 11" key="1">
    <citation type="submission" date="2020-07" db="EMBL/GenBank/DDBJ databases">
        <title>Fungal Genomes of the International Space Station.</title>
        <authorList>
            <person name="Seuylemezian A."/>
            <person name="Singh N.K."/>
            <person name="Wood J."/>
            <person name="Venkateswaran K."/>
        </authorList>
    </citation>
    <scope>NUCLEOTIDE SEQUENCE [LARGE SCALE GENOMIC DNA]</scope>
    <source>
        <strain evidence="10 11">PL-B2</strain>
    </source>
</reference>
<dbReference type="InterPro" id="IPR057336">
    <property type="entry name" value="GerAC_N"/>
</dbReference>
<dbReference type="Gene3D" id="3.30.300.210">
    <property type="entry name" value="Nutrient germinant receptor protein C, domain 3"/>
    <property type="match status" value="1"/>
</dbReference>
<keyword evidence="5" id="KW-0472">Membrane</keyword>
<evidence type="ECO:0000256" key="2">
    <source>
        <dbReference type="ARBA" id="ARBA00007886"/>
    </source>
</evidence>
<dbReference type="InterPro" id="IPR046953">
    <property type="entry name" value="Spore_GerAC-like_C"/>
</dbReference>
<organism evidence="10 11">
    <name type="scientific">Mesobacillus maritimus</name>
    <dbReference type="NCBI Taxonomy" id="1643336"/>
    <lineage>
        <taxon>Bacteria</taxon>
        <taxon>Bacillati</taxon>
        <taxon>Bacillota</taxon>
        <taxon>Bacilli</taxon>
        <taxon>Bacillales</taxon>
        <taxon>Bacillaceae</taxon>
        <taxon>Mesobacillus</taxon>
    </lineage>
</organism>
<evidence type="ECO:0000256" key="4">
    <source>
        <dbReference type="ARBA" id="ARBA00022729"/>
    </source>
</evidence>
<dbReference type="InterPro" id="IPR038501">
    <property type="entry name" value="Spore_GerAC_C_sf"/>
</dbReference>
<evidence type="ECO:0000256" key="6">
    <source>
        <dbReference type="ARBA" id="ARBA00023139"/>
    </source>
</evidence>
<evidence type="ECO:0000259" key="9">
    <source>
        <dbReference type="Pfam" id="PF25198"/>
    </source>
</evidence>
<dbReference type="InterPro" id="IPR008844">
    <property type="entry name" value="Spore_GerAC-like"/>
</dbReference>
<evidence type="ECO:0000256" key="5">
    <source>
        <dbReference type="ARBA" id="ARBA00023136"/>
    </source>
</evidence>
<dbReference type="RefSeq" id="WP_221874325.1">
    <property type="nucleotide sequence ID" value="NZ_JACWFH010000019.1"/>
</dbReference>
<feature type="domain" description="Spore germination protein N-terminal" evidence="9">
    <location>
        <begin position="30"/>
        <end position="200"/>
    </location>
</feature>
<keyword evidence="4" id="KW-0732">Signal</keyword>
<dbReference type="Pfam" id="PF25198">
    <property type="entry name" value="Spore_GerAC_N"/>
    <property type="match status" value="1"/>
</dbReference>
<dbReference type="EMBL" id="JACWFH010000019">
    <property type="protein sequence ID" value="MBY0098103.1"/>
    <property type="molecule type" value="Genomic_DNA"/>
</dbReference>
<keyword evidence="7" id="KW-0449">Lipoprotein</keyword>
<gene>
    <name evidence="10" type="ORF">H0185_14980</name>
</gene>
<dbReference type="Proteomes" id="UP000769780">
    <property type="component" value="Unassembled WGS sequence"/>
</dbReference>
<evidence type="ECO:0000259" key="8">
    <source>
        <dbReference type="Pfam" id="PF05504"/>
    </source>
</evidence>
<dbReference type="PANTHER" id="PTHR35789">
    <property type="entry name" value="SPORE GERMINATION PROTEIN B3"/>
    <property type="match status" value="1"/>
</dbReference>
<comment type="similarity">
    <text evidence="2">Belongs to the GerABKC lipoprotein family.</text>
</comment>
<keyword evidence="6" id="KW-0564">Palmitate</keyword>
<dbReference type="PANTHER" id="PTHR35789:SF1">
    <property type="entry name" value="SPORE GERMINATION PROTEIN B3"/>
    <property type="match status" value="1"/>
</dbReference>
<accession>A0ABS7K753</accession>
<feature type="domain" description="Spore germination GerAC-like C-terminal" evidence="8">
    <location>
        <begin position="214"/>
        <end position="370"/>
    </location>
</feature>
<sequence length="373" mass="42349">MKKKVQHLAKPFFIIVAVMVLLFQSGCGFKDIDKRIFVLSIGIDHTKSEEKPFRVVLKLAVPSGSIKQSGTEYTYLTEESESISTAIRILKSQTDKELDFGHAKVIVFGEEVLHHELEEIIDFFLRRRDIQMISWVGVGQPSAESVLKAEPESEMAGSHALFNFFDQNGVESSLIVTSYLFDFRRRVMETGIDPILPVLNTSEDKKRIEVSRAIVVNSDKKPVELNEKQATIYNLMGNNADRYDVRVKNDDLNFTVAIDTSKVTFDINTDSKQKPIIKMDIEMVGIIQEADVDTDSSKLHTYSEVTSKTVKKDVTEVLTMFQEEGLDPLGFGLRYKATRLNNNKRYEEWKELYPKVTFEVNAKASLKSTGVIE</sequence>
<evidence type="ECO:0000256" key="3">
    <source>
        <dbReference type="ARBA" id="ARBA00022544"/>
    </source>
</evidence>
<protein>
    <submittedName>
        <fullName evidence="10">Ger(X)C family spore germination protein</fullName>
    </submittedName>
</protein>
<comment type="caution">
    <text evidence="10">The sequence shown here is derived from an EMBL/GenBank/DDBJ whole genome shotgun (WGS) entry which is preliminary data.</text>
</comment>
<evidence type="ECO:0000256" key="1">
    <source>
        <dbReference type="ARBA" id="ARBA00004635"/>
    </source>
</evidence>
<dbReference type="Pfam" id="PF05504">
    <property type="entry name" value="Spore_GerAC"/>
    <property type="match status" value="1"/>
</dbReference>
<keyword evidence="3" id="KW-0309">Germination</keyword>
<name>A0ABS7K753_9BACI</name>